<sequence>MGYKTKDRSRKFLPDPGISPPSGQTSRFDDPSSAQPHTSVQVGIFASFGISYGLATLFLCFRYFQAIKISKKMELGLVIITSAYAIALFYFGSTTKRGWPSCACCTASTRRVATIGFAILTYTVVACAVAAGPCGSLDAAAVACVSDVALVHAVLNIASDLAVVAAPIPTVHSLGLSLCQRLSVGLILALGSAVVVYSIVRLQYVVRTRRGSGWAGQRQQYQAGLLEEDLTWAEAVLGLWSVVEVNLGILCACAMRLKPHARAYLPRLGLGVLFSAPPPPGDGGWPGGADLETIGGSRWHIGPGEQPQKAGRERSGGGRDPYLLYSIQDKDDSEPKESDVSITQSMRVVA</sequence>
<feature type="region of interest" description="Disordered" evidence="6">
    <location>
        <begin position="299"/>
        <end position="350"/>
    </location>
</feature>
<protein>
    <recommendedName>
        <fullName evidence="8">Rhodopsin domain-containing protein</fullName>
    </recommendedName>
</protein>
<dbReference type="AlphaFoldDB" id="J3P6C0"/>
<evidence type="ECO:0000256" key="5">
    <source>
        <dbReference type="ARBA" id="ARBA00038359"/>
    </source>
</evidence>
<proteinExistence type="inferred from homology"/>
<dbReference type="VEuPathDB" id="FungiDB:GGTG_09061"/>
<dbReference type="PANTHER" id="PTHR33048">
    <property type="entry name" value="PTH11-LIKE INTEGRAL MEMBRANE PROTEIN (AFU_ORTHOLOGUE AFUA_5G11245)"/>
    <property type="match status" value="1"/>
</dbReference>
<feature type="compositionally biased region" description="Polar residues" evidence="6">
    <location>
        <begin position="340"/>
        <end position="350"/>
    </location>
</feature>
<dbReference type="PANTHER" id="PTHR33048:SF129">
    <property type="entry name" value="INTEGRAL MEMBRANE PROTEIN-RELATED"/>
    <property type="match status" value="1"/>
</dbReference>
<keyword evidence="2 7" id="KW-0812">Transmembrane</keyword>
<reference evidence="9" key="3">
    <citation type="submission" date="2010-09" db="EMBL/GenBank/DDBJ databases">
        <title>Annotation of Gaeumannomyces graminis var. tritici R3-111a-1.</title>
        <authorList>
            <consortium name="The Broad Institute Genome Sequencing Platform"/>
            <person name="Ma L.-J."/>
            <person name="Dead R."/>
            <person name="Young S.K."/>
            <person name="Zeng Q."/>
            <person name="Gargeya S."/>
            <person name="Fitzgerald M."/>
            <person name="Haas B."/>
            <person name="Abouelleil A."/>
            <person name="Alvarado L."/>
            <person name="Arachchi H.M."/>
            <person name="Berlin A."/>
            <person name="Brown A."/>
            <person name="Chapman S.B."/>
            <person name="Chen Z."/>
            <person name="Dunbar C."/>
            <person name="Freedman E."/>
            <person name="Gearin G."/>
            <person name="Gellesch M."/>
            <person name="Goldberg J."/>
            <person name="Griggs A."/>
            <person name="Gujja S."/>
            <person name="Heiman D."/>
            <person name="Howarth C."/>
            <person name="Larson L."/>
            <person name="Lui A."/>
            <person name="MacDonald P.J.P."/>
            <person name="Mehta T."/>
            <person name="Montmayeur A."/>
            <person name="Murphy C."/>
            <person name="Neiman D."/>
            <person name="Pearson M."/>
            <person name="Priest M."/>
            <person name="Roberts A."/>
            <person name="Saif S."/>
            <person name="Shea T."/>
            <person name="Shenoy N."/>
            <person name="Sisk P."/>
            <person name="Stolte C."/>
            <person name="Sykes S."/>
            <person name="Yandava C."/>
            <person name="Wortman J."/>
            <person name="Nusbaum C."/>
            <person name="Birren B."/>
        </authorList>
    </citation>
    <scope>NUCLEOTIDE SEQUENCE</scope>
    <source>
        <strain evidence="9">R3-111a-1</strain>
    </source>
</reference>
<evidence type="ECO:0000313" key="9">
    <source>
        <dbReference type="EMBL" id="EJT72194.1"/>
    </source>
</evidence>
<dbReference type="GO" id="GO:0016020">
    <property type="term" value="C:membrane"/>
    <property type="evidence" value="ECO:0007669"/>
    <property type="project" value="UniProtKB-SubCell"/>
</dbReference>
<comment type="subcellular location">
    <subcellularLocation>
        <location evidence="1">Membrane</location>
        <topology evidence="1">Multi-pass membrane protein</topology>
    </subcellularLocation>
</comment>
<evidence type="ECO:0000259" key="8">
    <source>
        <dbReference type="Pfam" id="PF20684"/>
    </source>
</evidence>
<dbReference type="STRING" id="644352.J3P6C0"/>
<dbReference type="InterPro" id="IPR052337">
    <property type="entry name" value="SAT4-like"/>
</dbReference>
<reference evidence="11" key="1">
    <citation type="submission" date="2010-07" db="EMBL/GenBank/DDBJ databases">
        <title>The genome sequence of Gaeumannomyces graminis var. tritici strain R3-111a-1.</title>
        <authorList>
            <consortium name="The Broad Institute Genome Sequencing Platform"/>
            <person name="Ma L.-J."/>
            <person name="Dead R."/>
            <person name="Young S."/>
            <person name="Zeng Q."/>
            <person name="Koehrsen M."/>
            <person name="Alvarado L."/>
            <person name="Berlin A."/>
            <person name="Chapman S.B."/>
            <person name="Chen Z."/>
            <person name="Freedman E."/>
            <person name="Gellesch M."/>
            <person name="Goldberg J."/>
            <person name="Griggs A."/>
            <person name="Gujja S."/>
            <person name="Heilman E.R."/>
            <person name="Heiman D."/>
            <person name="Hepburn T."/>
            <person name="Howarth C."/>
            <person name="Jen D."/>
            <person name="Larson L."/>
            <person name="Mehta T."/>
            <person name="Neiman D."/>
            <person name="Pearson M."/>
            <person name="Roberts A."/>
            <person name="Saif S."/>
            <person name="Shea T."/>
            <person name="Shenoy N."/>
            <person name="Sisk P."/>
            <person name="Stolte C."/>
            <person name="Sykes S."/>
            <person name="Walk T."/>
            <person name="White J."/>
            <person name="Yandava C."/>
            <person name="Haas B."/>
            <person name="Nusbaum C."/>
            <person name="Birren B."/>
        </authorList>
    </citation>
    <scope>NUCLEOTIDE SEQUENCE [LARGE SCALE GENOMIC DNA]</scope>
    <source>
        <strain evidence="11">R3-111a-1</strain>
    </source>
</reference>
<keyword evidence="4 7" id="KW-0472">Membrane</keyword>
<feature type="transmembrane region" description="Helical" evidence="7">
    <location>
        <begin position="73"/>
        <end position="92"/>
    </location>
</feature>
<feature type="transmembrane region" description="Helical" evidence="7">
    <location>
        <begin position="112"/>
        <end position="132"/>
    </location>
</feature>
<dbReference type="Pfam" id="PF20684">
    <property type="entry name" value="Fung_rhodopsin"/>
    <property type="match status" value="1"/>
</dbReference>
<dbReference type="Proteomes" id="UP000006039">
    <property type="component" value="Unassembled WGS sequence"/>
</dbReference>
<feature type="transmembrane region" description="Helical" evidence="7">
    <location>
        <begin position="139"/>
        <end position="162"/>
    </location>
</feature>
<dbReference type="EnsemblFungi" id="EJT72194">
    <property type="protein sequence ID" value="EJT72194"/>
    <property type="gene ID" value="GGTG_09061"/>
</dbReference>
<keyword evidence="3 7" id="KW-1133">Transmembrane helix</keyword>
<evidence type="ECO:0000256" key="1">
    <source>
        <dbReference type="ARBA" id="ARBA00004141"/>
    </source>
</evidence>
<evidence type="ECO:0000256" key="3">
    <source>
        <dbReference type="ARBA" id="ARBA00022989"/>
    </source>
</evidence>
<feature type="transmembrane region" description="Helical" evidence="7">
    <location>
        <begin position="40"/>
        <end position="61"/>
    </location>
</feature>
<reference evidence="10" key="4">
    <citation type="journal article" date="2015" name="G3 (Bethesda)">
        <title>Genome sequences of three phytopathogenic species of the Magnaporthaceae family of fungi.</title>
        <authorList>
            <person name="Okagaki L.H."/>
            <person name="Nunes C.C."/>
            <person name="Sailsbery J."/>
            <person name="Clay B."/>
            <person name="Brown D."/>
            <person name="John T."/>
            <person name="Oh Y."/>
            <person name="Young N."/>
            <person name="Fitzgerald M."/>
            <person name="Haas B.J."/>
            <person name="Zeng Q."/>
            <person name="Young S."/>
            <person name="Adiconis X."/>
            <person name="Fan L."/>
            <person name="Levin J.Z."/>
            <person name="Mitchell T.K."/>
            <person name="Okubara P.A."/>
            <person name="Farman M.L."/>
            <person name="Kohn L.M."/>
            <person name="Birren B."/>
            <person name="Ma L.-J."/>
            <person name="Dean R.A."/>
        </authorList>
    </citation>
    <scope>NUCLEOTIDE SEQUENCE</scope>
    <source>
        <strain evidence="10">R3-111a-1</strain>
    </source>
</reference>
<dbReference type="EMBL" id="GL385399">
    <property type="protein sequence ID" value="EJT72194.1"/>
    <property type="molecule type" value="Genomic_DNA"/>
</dbReference>
<accession>J3P6C0</accession>
<feature type="domain" description="Rhodopsin" evidence="8">
    <location>
        <begin position="79"/>
        <end position="260"/>
    </location>
</feature>
<evidence type="ECO:0000313" key="10">
    <source>
        <dbReference type="EnsemblFungi" id="EJT72194"/>
    </source>
</evidence>
<keyword evidence="11" id="KW-1185">Reference proteome</keyword>
<feature type="compositionally biased region" description="Basic and acidic residues" evidence="6">
    <location>
        <begin position="328"/>
        <end position="339"/>
    </location>
</feature>
<feature type="region of interest" description="Disordered" evidence="6">
    <location>
        <begin position="1"/>
        <end position="34"/>
    </location>
</feature>
<evidence type="ECO:0000313" key="11">
    <source>
        <dbReference type="Proteomes" id="UP000006039"/>
    </source>
</evidence>
<dbReference type="HOGENOM" id="CLU_028200_12_1_1"/>
<evidence type="ECO:0000256" key="6">
    <source>
        <dbReference type="SAM" id="MobiDB-lite"/>
    </source>
</evidence>
<gene>
    <name evidence="10" type="primary">20349519</name>
    <name evidence="9" type="ORF">GGTG_09061</name>
</gene>
<evidence type="ECO:0000256" key="2">
    <source>
        <dbReference type="ARBA" id="ARBA00022692"/>
    </source>
</evidence>
<dbReference type="GeneID" id="20349519"/>
<evidence type="ECO:0000256" key="4">
    <source>
        <dbReference type="ARBA" id="ARBA00023136"/>
    </source>
</evidence>
<evidence type="ECO:0000256" key="7">
    <source>
        <dbReference type="SAM" id="Phobius"/>
    </source>
</evidence>
<reference evidence="9" key="2">
    <citation type="submission" date="2010-07" db="EMBL/GenBank/DDBJ databases">
        <authorList>
            <consortium name="The Broad Institute Genome Sequencing Platform"/>
            <consortium name="Broad Institute Genome Sequencing Center for Infectious Disease"/>
            <person name="Ma L.-J."/>
            <person name="Dead R."/>
            <person name="Young S."/>
            <person name="Zeng Q."/>
            <person name="Koehrsen M."/>
            <person name="Alvarado L."/>
            <person name="Berlin A."/>
            <person name="Chapman S.B."/>
            <person name="Chen Z."/>
            <person name="Freedman E."/>
            <person name="Gellesch M."/>
            <person name="Goldberg J."/>
            <person name="Griggs A."/>
            <person name="Gujja S."/>
            <person name="Heilman E.R."/>
            <person name="Heiman D."/>
            <person name="Hepburn T."/>
            <person name="Howarth C."/>
            <person name="Jen D."/>
            <person name="Larson L."/>
            <person name="Mehta T."/>
            <person name="Neiman D."/>
            <person name="Pearson M."/>
            <person name="Roberts A."/>
            <person name="Saif S."/>
            <person name="Shea T."/>
            <person name="Shenoy N."/>
            <person name="Sisk P."/>
            <person name="Stolte C."/>
            <person name="Sykes S."/>
            <person name="Walk T."/>
            <person name="White J."/>
            <person name="Yandava C."/>
            <person name="Haas B."/>
            <person name="Nusbaum C."/>
            <person name="Birren B."/>
        </authorList>
    </citation>
    <scope>NUCLEOTIDE SEQUENCE</scope>
    <source>
        <strain evidence="9">R3-111a-1</strain>
    </source>
</reference>
<name>J3P6C0_GAET3</name>
<dbReference type="eggNOG" id="ENOG502SMUF">
    <property type="taxonomic scope" value="Eukaryota"/>
</dbReference>
<comment type="similarity">
    <text evidence="5">Belongs to the SAT4 family.</text>
</comment>
<reference evidence="10" key="5">
    <citation type="submission" date="2018-04" db="UniProtKB">
        <authorList>
            <consortium name="EnsemblFungi"/>
        </authorList>
    </citation>
    <scope>IDENTIFICATION</scope>
    <source>
        <strain evidence="10">R3-111a-1</strain>
    </source>
</reference>
<dbReference type="InterPro" id="IPR049326">
    <property type="entry name" value="Rhodopsin_dom_fungi"/>
</dbReference>
<dbReference type="RefSeq" id="XP_009225168.1">
    <property type="nucleotide sequence ID" value="XM_009226904.1"/>
</dbReference>
<feature type="compositionally biased region" description="Basic and acidic residues" evidence="6">
    <location>
        <begin position="1"/>
        <end position="13"/>
    </location>
</feature>
<feature type="transmembrane region" description="Helical" evidence="7">
    <location>
        <begin position="182"/>
        <end position="200"/>
    </location>
</feature>
<dbReference type="OrthoDB" id="5401779at2759"/>
<organism evidence="9">
    <name type="scientific">Gaeumannomyces tritici (strain R3-111a-1)</name>
    <name type="common">Wheat and barley take-all root rot fungus</name>
    <name type="synonym">Gaeumannomyces graminis var. tritici</name>
    <dbReference type="NCBI Taxonomy" id="644352"/>
    <lineage>
        <taxon>Eukaryota</taxon>
        <taxon>Fungi</taxon>
        <taxon>Dikarya</taxon>
        <taxon>Ascomycota</taxon>
        <taxon>Pezizomycotina</taxon>
        <taxon>Sordariomycetes</taxon>
        <taxon>Sordariomycetidae</taxon>
        <taxon>Magnaporthales</taxon>
        <taxon>Magnaporthaceae</taxon>
        <taxon>Gaeumannomyces</taxon>
    </lineage>
</organism>
<feature type="compositionally biased region" description="Polar residues" evidence="6">
    <location>
        <begin position="21"/>
        <end position="34"/>
    </location>
</feature>